<sequence>MYFGKSPKIEVIMIPTIEIDNDGNIHTIYSDEIDLYELGEVHNVRRASHVKFDEANQEWMVIQASTGNIIHRNKSRAQAIAWEIKELGVGGQYYKE</sequence>
<name>A0A0F9FU48_9ZZZZ</name>
<comment type="caution">
    <text evidence="1">The sequence shown here is derived from an EMBL/GenBank/DDBJ whole genome shotgun (WGS) entry which is preliminary data.</text>
</comment>
<dbReference type="AlphaFoldDB" id="A0A0F9FU48"/>
<evidence type="ECO:0000313" key="1">
    <source>
        <dbReference type="EMBL" id="KKL60890.1"/>
    </source>
</evidence>
<dbReference type="EMBL" id="LAZR01028996">
    <property type="protein sequence ID" value="KKL60890.1"/>
    <property type="molecule type" value="Genomic_DNA"/>
</dbReference>
<reference evidence="1" key="1">
    <citation type="journal article" date="2015" name="Nature">
        <title>Complex archaea that bridge the gap between prokaryotes and eukaryotes.</title>
        <authorList>
            <person name="Spang A."/>
            <person name="Saw J.H."/>
            <person name="Jorgensen S.L."/>
            <person name="Zaremba-Niedzwiedzka K."/>
            <person name="Martijn J."/>
            <person name="Lind A.E."/>
            <person name="van Eijk R."/>
            <person name="Schleper C."/>
            <person name="Guy L."/>
            <person name="Ettema T.J."/>
        </authorList>
    </citation>
    <scope>NUCLEOTIDE SEQUENCE</scope>
</reference>
<protein>
    <submittedName>
        <fullName evidence="1">Uncharacterized protein</fullName>
    </submittedName>
</protein>
<gene>
    <name evidence="1" type="ORF">LCGC14_2200800</name>
</gene>
<proteinExistence type="predicted"/>
<organism evidence="1">
    <name type="scientific">marine sediment metagenome</name>
    <dbReference type="NCBI Taxonomy" id="412755"/>
    <lineage>
        <taxon>unclassified sequences</taxon>
        <taxon>metagenomes</taxon>
        <taxon>ecological metagenomes</taxon>
    </lineage>
</organism>
<accession>A0A0F9FU48</accession>